<dbReference type="AlphaFoldDB" id="X0UX41"/>
<dbReference type="InterPro" id="IPR016024">
    <property type="entry name" value="ARM-type_fold"/>
</dbReference>
<feature type="non-terminal residue" evidence="1">
    <location>
        <position position="274"/>
    </location>
</feature>
<proteinExistence type="predicted"/>
<sequence>VALLSACLIATLSVPDSAFAQAAAEGKASVTQAEEPAGLTPEQRDKAVATMRRVLAEEERWVKVHAAEHLLGLDYPQGVLEEIEKELEKHGDEPEYRIGIWRVLARGTNQKKARLAWIDKIKEVALDAEAPDQLHAMETLGKLGVTIDDEELGPVEEAAEKTDQPMGVYAQWVLVNSGQDEGGERLAEYLDSPDAIIRNTAAYVFSYLKKVSPAVKDKIAATADKEPTVAMITAAALHGQKDQREKRLQQLVEYTKTGTVEEQRSAALGLARAG</sequence>
<name>X0UX41_9ZZZZ</name>
<dbReference type="InterPro" id="IPR011989">
    <property type="entry name" value="ARM-like"/>
</dbReference>
<evidence type="ECO:0008006" key="2">
    <source>
        <dbReference type="Google" id="ProtNLM"/>
    </source>
</evidence>
<gene>
    <name evidence="1" type="ORF">S01H1_32515</name>
</gene>
<dbReference type="EMBL" id="BARS01020135">
    <property type="protein sequence ID" value="GAG03772.1"/>
    <property type="molecule type" value="Genomic_DNA"/>
</dbReference>
<organism evidence="1">
    <name type="scientific">marine sediment metagenome</name>
    <dbReference type="NCBI Taxonomy" id="412755"/>
    <lineage>
        <taxon>unclassified sequences</taxon>
        <taxon>metagenomes</taxon>
        <taxon>ecological metagenomes</taxon>
    </lineage>
</organism>
<protein>
    <recommendedName>
        <fullName evidence="2">HEAT repeat domain-containing protein</fullName>
    </recommendedName>
</protein>
<comment type="caution">
    <text evidence="1">The sequence shown here is derived from an EMBL/GenBank/DDBJ whole genome shotgun (WGS) entry which is preliminary data.</text>
</comment>
<evidence type="ECO:0000313" key="1">
    <source>
        <dbReference type="EMBL" id="GAG03772.1"/>
    </source>
</evidence>
<dbReference type="SUPFAM" id="SSF48371">
    <property type="entry name" value="ARM repeat"/>
    <property type="match status" value="1"/>
</dbReference>
<feature type="non-terminal residue" evidence="1">
    <location>
        <position position="1"/>
    </location>
</feature>
<accession>X0UX41</accession>
<dbReference type="Gene3D" id="1.25.10.10">
    <property type="entry name" value="Leucine-rich Repeat Variant"/>
    <property type="match status" value="1"/>
</dbReference>
<reference evidence="1" key="1">
    <citation type="journal article" date="2014" name="Front. Microbiol.">
        <title>High frequency of phylogenetically diverse reductive dehalogenase-homologous genes in deep subseafloor sedimentary metagenomes.</title>
        <authorList>
            <person name="Kawai M."/>
            <person name="Futagami T."/>
            <person name="Toyoda A."/>
            <person name="Takaki Y."/>
            <person name="Nishi S."/>
            <person name="Hori S."/>
            <person name="Arai W."/>
            <person name="Tsubouchi T."/>
            <person name="Morono Y."/>
            <person name="Uchiyama I."/>
            <person name="Ito T."/>
            <person name="Fujiyama A."/>
            <person name="Inagaki F."/>
            <person name="Takami H."/>
        </authorList>
    </citation>
    <scope>NUCLEOTIDE SEQUENCE</scope>
    <source>
        <strain evidence="1">Expedition CK06-06</strain>
    </source>
</reference>